<dbReference type="InterPro" id="IPR003673">
    <property type="entry name" value="CoA-Trfase_fam_III"/>
</dbReference>
<dbReference type="GO" id="GO:0047369">
    <property type="term" value="F:succinate-hydroxymethylglutarate CoA-transferase activity"/>
    <property type="evidence" value="ECO:0007669"/>
    <property type="project" value="TreeGrafter"/>
</dbReference>
<proteinExistence type="inferred from homology"/>
<dbReference type="Pfam" id="PF02515">
    <property type="entry name" value="CoA_transf_3"/>
    <property type="match status" value="1"/>
</dbReference>
<dbReference type="Proteomes" id="UP000887540">
    <property type="component" value="Unplaced"/>
</dbReference>
<accession>A0A914DF13</accession>
<evidence type="ECO:0000256" key="1">
    <source>
        <dbReference type="ARBA" id="ARBA00008383"/>
    </source>
</evidence>
<dbReference type="InterPro" id="IPR044855">
    <property type="entry name" value="CoA-Trfase_III_dom3_sf"/>
</dbReference>
<dbReference type="GO" id="GO:0005739">
    <property type="term" value="C:mitochondrion"/>
    <property type="evidence" value="ECO:0007669"/>
    <property type="project" value="TreeGrafter"/>
</dbReference>
<dbReference type="InterPro" id="IPR050483">
    <property type="entry name" value="CoA-transferase_III_domain"/>
</dbReference>
<name>A0A914DF13_9BILA</name>
<evidence type="ECO:0000313" key="3">
    <source>
        <dbReference type="Proteomes" id="UP000887540"/>
    </source>
</evidence>
<dbReference type="PANTHER" id="PTHR48207:SF3">
    <property type="entry name" value="SUCCINATE--HYDROXYMETHYLGLUTARATE COA-TRANSFERASE"/>
    <property type="match status" value="1"/>
</dbReference>
<dbReference type="SUPFAM" id="SSF89796">
    <property type="entry name" value="CoA-transferase family III (CaiB/BaiF)"/>
    <property type="match status" value="1"/>
</dbReference>
<dbReference type="PANTHER" id="PTHR48207">
    <property type="entry name" value="SUCCINATE--HYDROXYMETHYLGLUTARATE COA-TRANSFERASE"/>
    <property type="match status" value="1"/>
</dbReference>
<comment type="similarity">
    <text evidence="1">Belongs to the CoA-transferase III family.</text>
</comment>
<keyword evidence="3" id="KW-1185">Reference proteome</keyword>
<dbReference type="Gene3D" id="3.40.50.10540">
    <property type="entry name" value="Crotonobetainyl-coa:carnitine coa-transferase, domain 1"/>
    <property type="match status" value="1"/>
</dbReference>
<sequence length="322" mass="35442">MILGDLGAEIWKIEKLGTGDEVRNWVPPSINGQSCYYLCTNRNKKSIALNLAHPQGQDLARKLASKADVLLENFKTGNMAKFGLDYESLEKINKRIIYCSVTGYGSTGPYANDPGYDVIAEAVGGFMGTTGPVSGEPCKAAVAVTDLMTGLYAHGAILAALIYRSKTGKGQKIDCNLLATQISALVNLGSNYLNAGVEAKPWGTEHESIVPYQAFQTKDGRYYVIGCANNASFSELCKLMNLERLDILPEFKTNQDRVKNRKRLLKILQDKFIEYDLEHWNTVLRTSSFPSGPVNTMKEAFDHPQVKHLGLVQDVAHEKATS</sequence>
<reference evidence="4" key="1">
    <citation type="submission" date="2022-11" db="UniProtKB">
        <authorList>
            <consortium name="WormBaseParasite"/>
        </authorList>
    </citation>
    <scope>IDENTIFICATION</scope>
</reference>
<dbReference type="WBParaSite" id="ACRNAN_scaffold2350.g17423.t1">
    <property type="protein sequence ID" value="ACRNAN_scaffold2350.g17423.t1"/>
    <property type="gene ID" value="ACRNAN_scaffold2350.g17423"/>
</dbReference>
<organism evidence="3 4">
    <name type="scientific">Acrobeloides nanus</name>
    <dbReference type="NCBI Taxonomy" id="290746"/>
    <lineage>
        <taxon>Eukaryota</taxon>
        <taxon>Metazoa</taxon>
        <taxon>Ecdysozoa</taxon>
        <taxon>Nematoda</taxon>
        <taxon>Chromadorea</taxon>
        <taxon>Rhabditida</taxon>
        <taxon>Tylenchina</taxon>
        <taxon>Cephalobomorpha</taxon>
        <taxon>Cephaloboidea</taxon>
        <taxon>Cephalobidae</taxon>
        <taxon>Acrobeloides</taxon>
    </lineage>
</organism>
<dbReference type="Gene3D" id="3.30.1540.10">
    <property type="entry name" value="formyl-coa transferase, domain 3"/>
    <property type="match status" value="1"/>
</dbReference>
<evidence type="ECO:0000256" key="2">
    <source>
        <dbReference type="ARBA" id="ARBA00022679"/>
    </source>
</evidence>
<protein>
    <submittedName>
        <fullName evidence="4">Uncharacterized protein</fullName>
    </submittedName>
</protein>
<dbReference type="InterPro" id="IPR023606">
    <property type="entry name" value="CoA-Trfase_III_dom_1_sf"/>
</dbReference>
<dbReference type="AlphaFoldDB" id="A0A914DF13"/>
<evidence type="ECO:0000313" key="4">
    <source>
        <dbReference type="WBParaSite" id="ACRNAN_scaffold2350.g17423.t1"/>
    </source>
</evidence>
<keyword evidence="2" id="KW-0808">Transferase</keyword>